<keyword evidence="5" id="KW-1185">Reference proteome</keyword>
<dbReference type="Pfam" id="PF13174">
    <property type="entry name" value="TPR_6"/>
    <property type="match status" value="1"/>
</dbReference>
<dbReference type="SMART" id="SM00028">
    <property type="entry name" value="TPR"/>
    <property type="match status" value="2"/>
</dbReference>
<dbReference type="InterPro" id="IPR014162">
    <property type="entry name" value="CpoB_C"/>
</dbReference>
<evidence type="ECO:0000259" key="3">
    <source>
        <dbReference type="Pfam" id="PF14863"/>
    </source>
</evidence>
<feature type="region of interest" description="Disordered" evidence="2">
    <location>
        <begin position="118"/>
        <end position="148"/>
    </location>
</feature>
<dbReference type="Gene3D" id="1.25.40.10">
    <property type="entry name" value="Tetratricopeptide repeat domain"/>
    <property type="match status" value="1"/>
</dbReference>
<dbReference type="Pfam" id="PF14863">
    <property type="entry name" value="Alkyl_sulf_dimr"/>
    <property type="match status" value="1"/>
</dbReference>
<protein>
    <recommendedName>
        <fullName evidence="1">Cell division coordinator CpoB</fullName>
    </recommendedName>
</protein>
<accession>A0A1M6EVM2</accession>
<dbReference type="GO" id="GO:0030288">
    <property type="term" value="C:outer membrane-bounded periplasmic space"/>
    <property type="evidence" value="ECO:0007669"/>
    <property type="project" value="UniProtKB-UniRule"/>
</dbReference>
<dbReference type="SUPFAM" id="SSF48452">
    <property type="entry name" value="TPR-like"/>
    <property type="match status" value="1"/>
</dbReference>
<dbReference type="RefSeq" id="WP_073127936.1">
    <property type="nucleotide sequence ID" value="NZ_FQZA01000003.1"/>
</dbReference>
<dbReference type="InterPro" id="IPR011990">
    <property type="entry name" value="TPR-like_helical_dom_sf"/>
</dbReference>
<comment type="subcellular location">
    <subcellularLocation>
        <location evidence="1">Periplasm</location>
    </subcellularLocation>
</comment>
<dbReference type="GO" id="GO:0046983">
    <property type="term" value="F:protein dimerization activity"/>
    <property type="evidence" value="ECO:0007669"/>
    <property type="project" value="InterPro"/>
</dbReference>
<gene>
    <name evidence="1" type="primary">cpoB</name>
    <name evidence="4" type="ORF">SAMN04488012_103236</name>
</gene>
<dbReference type="STRING" id="313368.SAMN04488012_103236"/>
<sequence precursor="true">MRRLLPLILAAGLALPHMAAAQDTETLADIRQQLSALFSEVESLRSELQTTGATGIDLSGTSALERVDAMEAELRRLTSLTEELEFRINRVVADGTNRVGDLEFRLCELEESCDIGSLGETPTLGGDNGAAPPPRIAPAPRPATGGGGAELAVGEQAAFDAAQQALDAGNTQEAADLFQQFAQTYTSGPLTTRAHYQRAQALQQLGNQAEAARAYLEAFSGAPQGPIAPDALLNLGVMLNELGQREDACATLNEVTVRFPDSPASIAAQTSRGSIGCG</sequence>
<feature type="signal peptide" evidence="1">
    <location>
        <begin position="1"/>
        <end position="21"/>
    </location>
</feature>
<feature type="coiled-coil region" evidence="1">
    <location>
        <begin position="27"/>
        <end position="87"/>
    </location>
</feature>
<dbReference type="GO" id="GO:0043093">
    <property type="term" value="P:FtsZ-dependent cytokinesis"/>
    <property type="evidence" value="ECO:0007669"/>
    <property type="project" value="UniProtKB-UniRule"/>
</dbReference>
<feature type="compositionally biased region" description="Pro residues" evidence="2">
    <location>
        <begin position="131"/>
        <end position="141"/>
    </location>
</feature>
<evidence type="ECO:0000256" key="2">
    <source>
        <dbReference type="SAM" id="MobiDB-lite"/>
    </source>
</evidence>
<dbReference type="InterPro" id="IPR034706">
    <property type="entry name" value="CpoB"/>
</dbReference>
<dbReference type="InterPro" id="IPR029228">
    <property type="entry name" value="Alkyl_sulf_dimr"/>
</dbReference>
<evidence type="ECO:0000313" key="5">
    <source>
        <dbReference type="Proteomes" id="UP000184040"/>
    </source>
</evidence>
<organism evidence="4 5">
    <name type="scientific">Palleronia salina</name>
    <dbReference type="NCBI Taxonomy" id="313368"/>
    <lineage>
        <taxon>Bacteria</taxon>
        <taxon>Pseudomonadati</taxon>
        <taxon>Pseudomonadota</taxon>
        <taxon>Alphaproteobacteria</taxon>
        <taxon>Rhodobacterales</taxon>
        <taxon>Roseobacteraceae</taxon>
        <taxon>Palleronia</taxon>
    </lineage>
</organism>
<name>A0A1M6EVM2_9RHOB</name>
<feature type="domain" description="Alkyl sulfatase dimerisation" evidence="3">
    <location>
        <begin position="133"/>
        <end position="213"/>
    </location>
</feature>
<evidence type="ECO:0000313" key="4">
    <source>
        <dbReference type="EMBL" id="SHI89495.1"/>
    </source>
</evidence>
<keyword evidence="1" id="KW-0132">Cell division</keyword>
<evidence type="ECO:0000256" key="1">
    <source>
        <dbReference type="HAMAP-Rule" id="MF_02066"/>
    </source>
</evidence>
<keyword evidence="1" id="KW-0131">Cell cycle</keyword>
<comment type="similarity">
    <text evidence="1">Belongs to the CpoB family.</text>
</comment>
<proteinExistence type="inferred from homology"/>
<reference evidence="4 5" key="1">
    <citation type="submission" date="2016-11" db="EMBL/GenBank/DDBJ databases">
        <authorList>
            <person name="Jaros S."/>
            <person name="Januszkiewicz K."/>
            <person name="Wedrychowicz H."/>
        </authorList>
    </citation>
    <scope>NUCLEOTIDE SEQUENCE [LARGE SCALE GENOMIC DNA]</scope>
    <source>
        <strain evidence="4 5">DSM 26892</strain>
    </source>
</reference>
<comment type="function">
    <text evidence="1">Mediates coordination of peptidoglycan synthesis and outer membrane constriction during cell division.</text>
</comment>
<dbReference type="InterPro" id="IPR019734">
    <property type="entry name" value="TPR_rpt"/>
</dbReference>
<dbReference type="HAMAP" id="MF_02066">
    <property type="entry name" value="CpoB"/>
    <property type="match status" value="1"/>
</dbReference>
<dbReference type="Proteomes" id="UP000184040">
    <property type="component" value="Unassembled WGS sequence"/>
</dbReference>
<feature type="chain" id="PRO_5013407559" description="Cell division coordinator CpoB" evidence="1">
    <location>
        <begin position="22"/>
        <end position="278"/>
    </location>
</feature>
<keyword evidence="1" id="KW-0574">Periplasm</keyword>
<keyword evidence="1" id="KW-0732">Signal</keyword>
<keyword evidence="1" id="KW-0175">Coiled coil</keyword>
<dbReference type="EMBL" id="FQZA01000003">
    <property type="protein sequence ID" value="SHI89495.1"/>
    <property type="molecule type" value="Genomic_DNA"/>
</dbReference>
<dbReference type="AlphaFoldDB" id="A0A1M6EVM2"/>
<dbReference type="NCBIfam" id="TIGR02795">
    <property type="entry name" value="tol_pal_ybgF"/>
    <property type="match status" value="1"/>
</dbReference>